<dbReference type="PANTHER" id="PTHR47759:SF2">
    <property type="entry name" value="TRIGLYCERIDE LIPASE"/>
    <property type="match status" value="1"/>
</dbReference>
<evidence type="ECO:0000313" key="3">
    <source>
        <dbReference type="EMBL" id="VFQ82208.1"/>
    </source>
</evidence>
<proteinExistence type="predicted"/>
<dbReference type="Pfam" id="PF01764">
    <property type="entry name" value="Lipase_3"/>
    <property type="match status" value="1"/>
</dbReference>
<evidence type="ECO:0000313" key="4">
    <source>
        <dbReference type="Proteomes" id="UP000595140"/>
    </source>
</evidence>
<gene>
    <name evidence="3" type="ORF">CCAM_LOCUS23984</name>
</gene>
<accession>A0A484M2H7</accession>
<feature type="non-terminal residue" evidence="3">
    <location>
        <position position="1"/>
    </location>
</feature>
<dbReference type="GO" id="GO:0006629">
    <property type="term" value="P:lipid metabolic process"/>
    <property type="evidence" value="ECO:0007669"/>
    <property type="project" value="InterPro"/>
</dbReference>
<dbReference type="PANTHER" id="PTHR47759">
    <property type="entry name" value="OS04G0509100 PROTEIN"/>
    <property type="match status" value="1"/>
</dbReference>
<dbReference type="InterPro" id="IPR002921">
    <property type="entry name" value="Fungal_lipase-type"/>
</dbReference>
<keyword evidence="4" id="KW-1185">Reference proteome</keyword>
<feature type="domain" description="Fungal lipase-type" evidence="2">
    <location>
        <begin position="1"/>
        <end position="62"/>
    </location>
</feature>
<evidence type="ECO:0000256" key="1">
    <source>
        <dbReference type="ARBA" id="ARBA00022801"/>
    </source>
</evidence>
<organism evidence="3 4">
    <name type="scientific">Cuscuta campestris</name>
    <dbReference type="NCBI Taxonomy" id="132261"/>
    <lineage>
        <taxon>Eukaryota</taxon>
        <taxon>Viridiplantae</taxon>
        <taxon>Streptophyta</taxon>
        <taxon>Embryophyta</taxon>
        <taxon>Tracheophyta</taxon>
        <taxon>Spermatophyta</taxon>
        <taxon>Magnoliopsida</taxon>
        <taxon>eudicotyledons</taxon>
        <taxon>Gunneridae</taxon>
        <taxon>Pentapetalae</taxon>
        <taxon>asterids</taxon>
        <taxon>lamiids</taxon>
        <taxon>Solanales</taxon>
        <taxon>Convolvulaceae</taxon>
        <taxon>Cuscuteae</taxon>
        <taxon>Cuscuta</taxon>
        <taxon>Cuscuta subgen. Grammica</taxon>
        <taxon>Cuscuta sect. Cleistogrammica</taxon>
    </lineage>
</organism>
<protein>
    <recommendedName>
        <fullName evidence="2">Fungal lipase-type domain-containing protein</fullName>
    </recommendedName>
</protein>
<keyword evidence="1" id="KW-0378">Hydrolase</keyword>
<dbReference type="Proteomes" id="UP000595140">
    <property type="component" value="Unassembled WGS sequence"/>
</dbReference>
<dbReference type="InterPro" id="IPR029058">
    <property type="entry name" value="AB_hydrolase_fold"/>
</dbReference>
<sequence>VHSGFLSAYDSVRTKLISLIKQAVGYVDDDLEPTPKWHVYVTGHSLGGALATLLALELSTSQLTK</sequence>
<dbReference type="AlphaFoldDB" id="A0A484M2H7"/>
<dbReference type="SUPFAM" id="SSF53474">
    <property type="entry name" value="alpha/beta-Hydrolases"/>
    <property type="match status" value="1"/>
</dbReference>
<reference evidence="3 4" key="1">
    <citation type="submission" date="2018-04" db="EMBL/GenBank/DDBJ databases">
        <authorList>
            <person name="Vogel A."/>
        </authorList>
    </citation>
    <scope>NUCLEOTIDE SEQUENCE [LARGE SCALE GENOMIC DNA]</scope>
</reference>
<dbReference type="Gene3D" id="3.40.50.1820">
    <property type="entry name" value="alpha/beta hydrolase"/>
    <property type="match status" value="1"/>
</dbReference>
<name>A0A484M2H7_9ASTE</name>
<dbReference type="GO" id="GO:0016787">
    <property type="term" value="F:hydrolase activity"/>
    <property type="evidence" value="ECO:0007669"/>
    <property type="project" value="UniProtKB-KW"/>
</dbReference>
<dbReference type="OrthoDB" id="6108017at2759"/>
<evidence type="ECO:0000259" key="2">
    <source>
        <dbReference type="Pfam" id="PF01764"/>
    </source>
</evidence>
<dbReference type="EMBL" id="OOIL02002347">
    <property type="protein sequence ID" value="VFQ82208.1"/>
    <property type="molecule type" value="Genomic_DNA"/>
</dbReference>